<dbReference type="Gene3D" id="2.60.40.150">
    <property type="entry name" value="C2 domain"/>
    <property type="match status" value="1"/>
</dbReference>
<dbReference type="RefSeq" id="XP_044715576.1">
    <property type="nucleotide sequence ID" value="XM_044869227.1"/>
</dbReference>
<feature type="compositionally biased region" description="Low complexity" evidence="2">
    <location>
        <begin position="409"/>
        <end position="422"/>
    </location>
</feature>
<feature type="domain" description="Ras-GAP" evidence="4">
    <location>
        <begin position="793"/>
        <end position="1000"/>
    </location>
</feature>
<dbReference type="EMBL" id="JAIZPD010000017">
    <property type="protein sequence ID" value="KAH0958062.1"/>
    <property type="molecule type" value="Genomic_DNA"/>
</dbReference>
<accession>A0A9P8MRU0</accession>
<keyword evidence="1" id="KW-0343">GTPase activation</keyword>
<reference evidence="5" key="1">
    <citation type="submission" date="2021-09" db="EMBL/GenBank/DDBJ databases">
        <title>A high-quality genome of the endoparasitic fungus Hirsutella rhossiliensis with a comparison of Hirsutella genomes reveals transposable elements contributing to genome size variation.</title>
        <authorList>
            <person name="Lin R."/>
            <person name="Jiao Y."/>
            <person name="Sun X."/>
            <person name="Ling J."/>
            <person name="Xie B."/>
            <person name="Cheng X."/>
        </authorList>
    </citation>
    <scope>NUCLEOTIDE SEQUENCE</scope>
    <source>
        <strain evidence="5">HR02</strain>
    </source>
</reference>
<dbReference type="PROSITE" id="PS50004">
    <property type="entry name" value="C2"/>
    <property type="match status" value="1"/>
</dbReference>
<feature type="region of interest" description="Disordered" evidence="2">
    <location>
        <begin position="626"/>
        <end position="646"/>
    </location>
</feature>
<gene>
    <name evidence="5" type="ORF">HRG_10757</name>
</gene>
<dbReference type="PROSITE" id="PS50018">
    <property type="entry name" value="RAS_GTPASE_ACTIV_2"/>
    <property type="match status" value="1"/>
</dbReference>
<dbReference type="SUPFAM" id="SSF49562">
    <property type="entry name" value="C2 domain (Calcium/lipid-binding domain, CaLB)"/>
    <property type="match status" value="1"/>
</dbReference>
<dbReference type="SUPFAM" id="SSF48350">
    <property type="entry name" value="GTPase activation domain, GAP"/>
    <property type="match status" value="1"/>
</dbReference>
<feature type="compositionally biased region" description="Polar residues" evidence="2">
    <location>
        <begin position="435"/>
        <end position="446"/>
    </location>
</feature>
<dbReference type="AlphaFoldDB" id="A0A9P8MRU0"/>
<sequence length="1249" mass="137843">MEGQASATLSESGGSEATIWPRQHQRQQPSQPRGHPPQVPGRHSSSPLELRRNPAASLARPAFRYNADSSGTPQAVAPDFAEGRRFGAAAFSQGSAASPLPIPRDAGSPSQQGSPMAIFGGGRRRQGVVFGDSLAQAQQQQQQQQYQRYQHIRASGSTRPRTRTMDAGLLTHRGAPPVPDRQRHRIGSVSSSGSQPMPHDEPQKSTPPTTMSDSDPVGYPPMPAHRHTETLAPSSKTKEKKSASSNRRLLRRLSSRPSSPEAPAMASVDSLSIPVATGEPARIISLMKALAGRMRGEIECEVDAGGTWYAGFAYIDDDNGCLMCHSGHQGTSMSAFTTLVPDLRGCRVLPVEYPESGKACLEVVALQKQHSGEAIIVLLRPLASDDWNLWLAALLCWQQIQPAGMRMANGNNSPSSTTTTNSYPTVTQRPGLRRQGQSASSLDGGRSSNIIKVGTVMLWDKGPVATPWEVVHRPSTRDKRSPPVASWRKVSCILHEDGEFRLLMENDISVLCVIQLSKLSRHSIQQLDHTVLDQEFCIAIFPIYAQSSTQLSIFRPVYLALDSRVAFEVWFVLLRAIAVPEIHKLDGSDNEYSAQGLTELESEQDEETFRIERTVGVRVTEAKIRARQAAEPESTAPERAGKSEQADPLVGSYLAEVILDGEVRARTTTRTDTKNPFWREDCEFVDLPPSVRDLTIVLKRLVETSADDGGTAQEELVCGSVNIILDRLERGKDHEEWLQILDDRQQPIGSMLVKIWHAEHVALLTKEYRPLSDLLHRFSTGLTTMISAALPGQLRRLSETFLDIFQASGSASDWLMALVEDEIDGIGSEANLLFRGNTLLTQSLEFHMRRLGTEYLDEVLRDKIVELNELDPDCEVDPSRLPHLQHYHHHHHAVAADMDQRWNRLILLTTEVWHRVADSADRLPAELRQILKYIRAVAEDRYGDFLRTVKYTAVSGFLFLRFICPAILSPKLFGLLRDHPRPRAQRTLTLIAKVLQKMSNMSVFGKREEWMEPMNKFLSAQRPIFREYIDRVCGIPTERDGVRSVPASYSTPVTMLGRLGPAAREGFPSLPYLIDQARSFASLVKLWVDSCPPDVKRGQIFDDGELLATFHDLCNALQRRSDACLARAEHSRAIDSVSGGAEQLAESLEQATLIESLSNPHSLAVAIDAIRPPGSSGSDGLGDRFAAQRHSKEYRAGREASSLESKKTGSTGGGGNTIKGRNGKVGRTILSGIMRIGGRAESPDSKQQK</sequence>
<feature type="region of interest" description="Disordered" evidence="2">
    <location>
        <begin position="1191"/>
        <end position="1249"/>
    </location>
</feature>
<feature type="region of interest" description="Disordered" evidence="2">
    <location>
        <begin position="1"/>
        <end position="267"/>
    </location>
</feature>
<dbReference type="GO" id="GO:0007165">
    <property type="term" value="P:signal transduction"/>
    <property type="evidence" value="ECO:0007669"/>
    <property type="project" value="UniProtKB-ARBA"/>
</dbReference>
<feature type="region of interest" description="Disordered" evidence="2">
    <location>
        <begin position="407"/>
        <end position="446"/>
    </location>
</feature>
<dbReference type="InterPro" id="IPR008936">
    <property type="entry name" value="Rho_GTPase_activation_prot"/>
</dbReference>
<feature type="compositionally biased region" description="Polar residues" evidence="2">
    <location>
        <begin position="1"/>
        <end position="15"/>
    </location>
</feature>
<feature type="compositionally biased region" description="Low complexity" evidence="2">
    <location>
        <begin position="127"/>
        <end position="149"/>
    </location>
</feature>
<feature type="domain" description="C2" evidence="3">
    <location>
        <begin position="594"/>
        <end position="738"/>
    </location>
</feature>
<dbReference type="GO" id="GO:0005096">
    <property type="term" value="F:GTPase activator activity"/>
    <property type="evidence" value="ECO:0007669"/>
    <property type="project" value="UniProtKB-KW"/>
</dbReference>
<keyword evidence="6" id="KW-1185">Reference proteome</keyword>
<dbReference type="Proteomes" id="UP000824596">
    <property type="component" value="Unassembled WGS sequence"/>
</dbReference>
<dbReference type="InterPro" id="IPR035892">
    <property type="entry name" value="C2_domain_sf"/>
</dbReference>
<dbReference type="Pfam" id="PF00616">
    <property type="entry name" value="RasGAP"/>
    <property type="match status" value="1"/>
</dbReference>
<dbReference type="CDD" id="cd05137">
    <property type="entry name" value="RasGAP_CLA2_BUD2"/>
    <property type="match status" value="1"/>
</dbReference>
<protein>
    <submittedName>
        <fullName evidence="5">GTPase-activator protein for ras-like GTPase domain-containing protein</fullName>
    </submittedName>
</protein>
<feature type="compositionally biased region" description="Low complexity" evidence="2">
    <location>
        <begin position="255"/>
        <end position="267"/>
    </location>
</feature>
<dbReference type="PROSITE" id="PS00509">
    <property type="entry name" value="RAS_GTPASE_ACTIV_1"/>
    <property type="match status" value="1"/>
</dbReference>
<evidence type="ECO:0000313" key="6">
    <source>
        <dbReference type="Proteomes" id="UP000824596"/>
    </source>
</evidence>
<dbReference type="PANTHER" id="PTHR10194">
    <property type="entry name" value="RAS GTPASE-ACTIVATING PROTEINS"/>
    <property type="match status" value="1"/>
</dbReference>
<organism evidence="5 6">
    <name type="scientific">Hirsutella rhossiliensis</name>
    <dbReference type="NCBI Taxonomy" id="111463"/>
    <lineage>
        <taxon>Eukaryota</taxon>
        <taxon>Fungi</taxon>
        <taxon>Dikarya</taxon>
        <taxon>Ascomycota</taxon>
        <taxon>Pezizomycotina</taxon>
        <taxon>Sordariomycetes</taxon>
        <taxon>Hypocreomycetidae</taxon>
        <taxon>Hypocreales</taxon>
        <taxon>Ophiocordycipitaceae</taxon>
        <taxon>Hirsutella</taxon>
    </lineage>
</organism>
<dbReference type="SMART" id="SM00323">
    <property type="entry name" value="RasGAP"/>
    <property type="match status" value="1"/>
</dbReference>
<dbReference type="GeneID" id="68359885"/>
<evidence type="ECO:0000256" key="2">
    <source>
        <dbReference type="SAM" id="MobiDB-lite"/>
    </source>
</evidence>
<dbReference type="InterPro" id="IPR000008">
    <property type="entry name" value="C2_dom"/>
</dbReference>
<dbReference type="InterPro" id="IPR039360">
    <property type="entry name" value="Ras_GTPase"/>
</dbReference>
<feature type="compositionally biased region" description="Low complexity" evidence="2">
    <location>
        <begin position="86"/>
        <end position="98"/>
    </location>
</feature>
<dbReference type="Gene3D" id="1.10.506.10">
    <property type="entry name" value="GTPase Activation - p120gap, domain 1"/>
    <property type="match status" value="1"/>
</dbReference>
<evidence type="ECO:0000259" key="3">
    <source>
        <dbReference type="PROSITE" id="PS50004"/>
    </source>
</evidence>
<evidence type="ECO:0000259" key="4">
    <source>
        <dbReference type="PROSITE" id="PS50018"/>
    </source>
</evidence>
<dbReference type="OrthoDB" id="775356at2759"/>
<dbReference type="PANTHER" id="PTHR10194:SF60">
    <property type="entry name" value="RAS GTPASE-ACTIVATING PROTEIN RASKOL"/>
    <property type="match status" value="1"/>
</dbReference>
<feature type="compositionally biased region" description="Polar residues" evidence="2">
    <location>
        <begin position="204"/>
        <end position="213"/>
    </location>
</feature>
<dbReference type="Pfam" id="PF00168">
    <property type="entry name" value="C2"/>
    <property type="match status" value="1"/>
</dbReference>
<name>A0A9P8MRU0_9HYPO</name>
<dbReference type="InterPro" id="IPR023152">
    <property type="entry name" value="RasGAP_CS"/>
</dbReference>
<evidence type="ECO:0000256" key="1">
    <source>
        <dbReference type="ARBA" id="ARBA00022468"/>
    </source>
</evidence>
<proteinExistence type="predicted"/>
<evidence type="ECO:0000313" key="5">
    <source>
        <dbReference type="EMBL" id="KAH0958062.1"/>
    </source>
</evidence>
<dbReference type="InterPro" id="IPR001936">
    <property type="entry name" value="RasGAP_dom"/>
</dbReference>
<comment type="caution">
    <text evidence="5">The sequence shown here is derived from an EMBL/GenBank/DDBJ whole genome shotgun (WGS) entry which is preliminary data.</text>
</comment>